<reference evidence="1 2" key="1">
    <citation type="submission" date="2015-08" db="EMBL/GenBank/DDBJ databases">
        <title>Next Generation Sequencing and Analysis of the Genome of Puccinia sorghi L Schw, the Causal Agent of Maize Common Rust.</title>
        <authorList>
            <person name="Rochi L."/>
            <person name="Burguener G."/>
            <person name="Darino M."/>
            <person name="Turjanski A."/>
            <person name="Kreff E."/>
            <person name="Dieguez M.J."/>
            <person name="Sacco F."/>
        </authorList>
    </citation>
    <scope>NUCLEOTIDE SEQUENCE [LARGE SCALE GENOMIC DNA]</scope>
    <source>
        <strain evidence="1 2">RO10H11247</strain>
    </source>
</reference>
<dbReference type="Proteomes" id="UP000037035">
    <property type="component" value="Unassembled WGS sequence"/>
</dbReference>
<keyword evidence="2" id="KW-1185">Reference proteome</keyword>
<protein>
    <submittedName>
        <fullName evidence="1">Uncharacterized protein</fullName>
    </submittedName>
</protein>
<gene>
    <name evidence="1" type="ORF">VP01_1687g3</name>
</gene>
<sequence length="216" mass="24145">MSEEKRKGSTSSSSPNTNLINHLFSQSDCLKQCAILKHFILSEPSNRASIYNQLANIEFDYHDIGGHGRLPASLDKIKQSITHSKNGEDIEPETLLDHLKIHLNKLKFSKKKKYLHGKNKPLANHPAEQCCFESKKANSPWAKRQPDSYVSSFLTFSSISPSTFIIDSGSTAHMVSDSNLFLFLYQSKRSLIDTSCGSNTLEIEGKSTEWPGGKIQ</sequence>
<comment type="caution">
    <text evidence="1">The sequence shown here is derived from an EMBL/GenBank/DDBJ whole genome shotgun (WGS) entry which is preliminary data.</text>
</comment>
<evidence type="ECO:0000313" key="2">
    <source>
        <dbReference type="Proteomes" id="UP000037035"/>
    </source>
</evidence>
<proteinExistence type="predicted"/>
<evidence type="ECO:0000313" key="1">
    <source>
        <dbReference type="EMBL" id="KNZ59653.1"/>
    </source>
</evidence>
<dbReference type="VEuPathDB" id="FungiDB:VP01_1687g3"/>
<dbReference type="EMBL" id="LAVV01006489">
    <property type="protein sequence ID" value="KNZ59653.1"/>
    <property type="molecule type" value="Genomic_DNA"/>
</dbReference>
<dbReference type="AlphaFoldDB" id="A0A0L6VFW8"/>
<organism evidence="1 2">
    <name type="scientific">Puccinia sorghi</name>
    <dbReference type="NCBI Taxonomy" id="27349"/>
    <lineage>
        <taxon>Eukaryota</taxon>
        <taxon>Fungi</taxon>
        <taxon>Dikarya</taxon>
        <taxon>Basidiomycota</taxon>
        <taxon>Pucciniomycotina</taxon>
        <taxon>Pucciniomycetes</taxon>
        <taxon>Pucciniales</taxon>
        <taxon>Pucciniaceae</taxon>
        <taxon>Puccinia</taxon>
    </lineage>
</organism>
<name>A0A0L6VFW8_9BASI</name>
<accession>A0A0L6VFW8</accession>